<dbReference type="InterPro" id="IPR049174">
    <property type="entry name" value="Beta-AFase-like"/>
</dbReference>
<dbReference type="InterPro" id="IPR008928">
    <property type="entry name" value="6-hairpin_glycosidase_sf"/>
</dbReference>
<dbReference type="RefSeq" id="WP_207702012.1">
    <property type="nucleotide sequence ID" value="NZ_JAFREL020000001.1"/>
</dbReference>
<dbReference type="Gene3D" id="1.50.10.10">
    <property type="match status" value="1"/>
</dbReference>
<evidence type="ECO:0008006" key="6">
    <source>
        <dbReference type="Google" id="ProtNLM"/>
    </source>
</evidence>
<gene>
    <name evidence="4" type="ORF">JZO67_001884</name>
</gene>
<dbReference type="Pfam" id="PF20736">
    <property type="entry name" value="Glyco_hydro127M"/>
    <property type="match status" value="1"/>
</dbReference>
<feature type="domain" description="Non-reducing end beta-L-arabinofuranosidase-like GH127 middle" evidence="2">
    <location>
        <begin position="447"/>
        <end position="538"/>
    </location>
</feature>
<dbReference type="PANTHER" id="PTHR43465">
    <property type="entry name" value="DUF1680 DOMAIN PROTEIN (AFU_ORTHOLOGUE AFUA_1G08910)"/>
    <property type="match status" value="1"/>
</dbReference>
<dbReference type="InterPro" id="IPR012878">
    <property type="entry name" value="Beta-AFase-like_GH127_cat"/>
</dbReference>
<dbReference type="Pfam" id="PF20737">
    <property type="entry name" value="Glyco_hydro127C"/>
    <property type="match status" value="1"/>
</dbReference>
<evidence type="ECO:0000313" key="4">
    <source>
        <dbReference type="EMBL" id="MEO1769933.1"/>
    </source>
</evidence>
<feature type="domain" description="Non-reducing end beta-L-arabinofuranosidase-like GH127 C-terminal" evidence="3">
    <location>
        <begin position="541"/>
        <end position="651"/>
    </location>
</feature>
<dbReference type="InterPro" id="IPR049049">
    <property type="entry name" value="Beta-AFase-like_GH127_C"/>
</dbReference>
<organism evidence="4 5">
    <name type="scientific">Candidatus Enterococcus ferrettii</name>
    <dbReference type="NCBI Taxonomy" id="2815324"/>
    <lineage>
        <taxon>Bacteria</taxon>
        <taxon>Bacillati</taxon>
        <taxon>Bacillota</taxon>
        <taxon>Bacilli</taxon>
        <taxon>Lactobacillales</taxon>
        <taxon>Enterococcaceae</taxon>
        <taxon>Enterococcus</taxon>
    </lineage>
</organism>
<evidence type="ECO:0000259" key="3">
    <source>
        <dbReference type="Pfam" id="PF20737"/>
    </source>
</evidence>
<dbReference type="InterPro" id="IPR049046">
    <property type="entry name" value="Beta-AFase-like_GH127_middle"/>
</dbReference>
<proteinExistence type="predicted"/>
<protein>
    <recommendedName>
        <fullName evidence="6">Glycoside hydrolase family 127 protein</fullName>
    </recommendedName>
</protein>
<sequence>MITKKKNQLKDIQITSEFWNQYRELIVKEVLPYQWEVMNDSADISITHEPGGNEEHQEHSHAIQNLEIAAGLKEGAHNGYTFQDTDVYKWLEAAAYSLTYHPDKELRKITDRLIDLIAQAQEDDGYLVSFFQIEAPDRKFARLKQSHELYTMGHYIEAAVAYFEVTGNQKALSIAVKMADCMLKHFGPGADQIPGYDGHPEIELALARLYELTEESNYLDLAHFFIDQRGQDDFFDRQIAADGLDRDVIDGMRNFPLSYYQAAEPVRQQETAEGHAVRVVYLCAGMAQVARLTGDKSLLETCRRFWNNIVHQKMYITGGIGSTNIGESFTGNYDLPNDTMYGETCASVGMVFFAREMLKLETKGEYADVLEKQLFNGIISGISLDGTHFFYVNPLQADPDISAHNPSRNHVLTHRAEWFGCACCPSNVARLIASVDQYIYAVKEDVILSHQFISNQATFENGVTIQQESNFPWEGTINYKVENTSDESCILGIRIPQWSQKNARLSINGEMQDYQLNDGFIYLEAVPGTTSIELLLDMSIKKYQSNTNVVYNFGKVAIQRGPLVYCLEEADQEKSVWKYSLASDEPLDYRFESELLGGLGVIYAAAKTPEEEKEPSLYHEYIPKKWKDAKIKLIPYYAWANREEGNMAVWLDQEKN</sequence>
<dbReference type="SUPFAM" id="SSF48208">
    <property type="entry name" value="Six-hairpin glycosidases"/>
    <property type="match status" value="1"/>
</dbReference>
<evidence type="ECO:0000259" key="1">
    <source>
        <dbReference type="Pfam" id="PF07944"/>
    </source>
</evidence>
<feature type="domain" description="Non-reducing end beta-L-arabinofuranosidase-like GH127 catalytic" evidence="1">
    <location>
        <begin position="12"/>
        <end position="436"/>
    </location>
</feature>
<comment type="caution">
    <text evidence="4">The sequence shown here is derived from an EMBL/GenBank/DDBJ whole genome shotgun (WGS) entry which is preliminary data.</text>
</comment>
<dbReference type="InterPro" id="IPR012341">
    <property type="entry name" value="6hp_glycosidase-like_sf"/>
</dbReference>
<evidence type="ECO:0000259" key="2">
    <source>
        <dbReference type="Pfam" id="PF20736"/>
    </source>
</evidence>
<dbReference type="PANTHER" id="PTHR43465:SF2">
    <property type="entry name" value="DUF1680 DOMAIN PROTEIN (AFU_ORTHOLOGUE AFUA_1G08910)"/>
    <property type="match status" value="1"/>
</dbReference>
<accession>A0ABV0EQH3</accession>
<dbReference type="Proteomes" id="UP000664357">
    <property type="component" value="Unassembled WGS sequence"/>
</dbReference>
<evidence type="ECO:0000313" key="5">
    <source>
        <dbReference type="Proteomes" id="UP000664357"/>
    </source>
</evidence>
<dbReference type="Pfam" id="PF07944">
    <property type="entry name" value="Beta-AFase-like_GH127_cat"/>
    <property type="match status" value="1"/>
</dbReference>
<name>A0ABV0EQH3_9ENTE</name>
<dbReference type="EMBL" id="JAFREL020000001">
    <property type="protein sequence ID" value="MEO1769933.1"/>
    <property type="molecule type" value="Genomic_DNA"/>
</dbReference>
<keyword evidence="5" id="KW-1185">Reference proteome</keyword>
<reference evidence="4 5" key="1">
    <citation type="submission" date="2024-02" db="EMBL/GenBank/DDBJ databases">
        <title>The Genome Sequence of Enterococcus sp. DIV0159.</title>
        <authorList>
            <person name="Earl A."/>
            <person name="Manson A."/>
            <person name="Gilmore M."/>
            <person name="Sanders J."/>
            <person name="Shea T."/>
            <person name="Howe W."/>
            <person name="Livny J."/>
            <person name="Cuomo C."/>
            <person name="Neafsey D."/>
            <person name="Birren B."/>
        </authorList>
    </citation>
    <scope>NUCLEOTIDE SEQUENCE [LARGE SCALE GENOMIC DNA]</scope>
    <source>
        <strain evidence="4 5">665A</strain>
    </source>
</reference>